<dbReference type="InterPro" id="IPR038078">
    <property type="entry name" value="PhoU-like_sf"/>
</dbReference>
<feature type="domain" description="SpoVT-AbrB" evidence="1">
    <location>
        <begin position="8"/>
        <end position="53"/>
    </location>
</feature>
<dbReference type="SMART" id="SM00966">
    <property type="entry name" value="SpoVT_AbrB"/>
    <property type="match status" value="1"/>
</dbReference>
<evidence type="ECO:0000313" key="3">
    <source>
        <dbReference type="Proteomes" id="UP000050360"/>
    </source>
</evidence>
<sequence>MEARKVYVSGGSTYVISLPKKWVKKTNLKPGDSLMVTEHGSSLLIGTSAIEKESQTKEIKISQITSSEALERILIAFYLVGYDTIKIKVDRKDHLAYREIIRNIMDYLIGVEIVEDTNEAMTLEIMLDYKRMSTMQILQRMFSIDRSMLLDLGKALKNMDIGLAKDIIAREKEIDRLYFLVVRQLKSAVEYQQIAEKLGIKSQRDCLGYRIVVKVLERIADHIENIAKSYIRLFEIQKEAQLDEFIDITKDIVATFEKSVQALFTRNGEMAEIVFYELKKVEKSHSDISKRLFEIEDIQSAILEKTMLDSFGRIASYSGDIAEVAINMSTEVS</sequence>
<protein>
    <submittedName>
        <fullName evidence="2">Regulatory protein</fullName>
    </submittedName>
</protein>
<dbReference type="Proteomes" id="UP000050360">
    <property type="component" value="Unassembled WGS sequence"/>
</dbReference>
<dbReference type="Pfam" id="PF04014">
    <property type="entry name" value="MazE_antitoxin"/>
    <property type="match status" value="1"/>
</dbReference>
<dbReference type="GO" id="GO:0045936">
    <property type="term" value="P:negative regulation of phosphate metabolic process"/>
    <property type="evidence" value="ECO:0007669"/>
    <property type="project" value="InterPro"/>
</dbReference>
<proteinExistence type="predicted"/>
<dbReference type="PANTHER" id="PTHR42930:SF2">
    <property type="entry name" value="PHOU DOMAIN-CONTAINING PROTEIN"/>
    <property type="match status" value="1"/>
</dbReference>
<dbReference type="AlphaFoldDB" id="A0A0N8KQW6"/>
<dbReference type="GO" id="GO:0030643">
    <property type="term" value="P:intracellular phosphate ion homeostasis"/>
    <property type="evidence" value="ECO:0007669"/>
    <property type="project" value="InterPro"/>
</dbReference>
<comment type="caution">
    <text evidence="2">The sequence shown here is derived from an EMBL/GenBank/DDBJ whole genome shotgun (WGS) entry which is preliminary data.</text>
</comment>
<dbReference type="InterPro" id="IPR007159">
    <property type="entry name" value="SpoVT-AbrB_dom"/>
</dbReference>
<dbReference type="PANTHER" id="PTHR42930">
    <property type="entry name" value="PHOSPHATE-SPECIFIC TRANSPORT SYSTEM ACCESSORY PROTEIN PHOU"/>
    <property type="match status" value="1"/>
</dbReference>
<dbReference type="SUPFAM" id="SSF109755">
    <property type="entry name" value="PhoU-like"/>
    <property type="match status" value="1"/>
</dbReference>
<organism evidence="2 3">
    <name type="scientific">Candidatus Methanoperedens nitratireducens</name>
    <dbReference type="NCBI Taxonomy" id="1392998"/>
    <lineage>
        <taxon>Archaea</taxon>
        <taxon>Methanobacteriati</taxon>
        <taxon>Methanobacteriota</taxon>
        <taxon>Stenosarchaea group</taxon>
        <taxon>Methanomicrobia</taxon>
        <taxon>Methanosarcinales</taxon>
        <taxon>ANME-2 cluster</taxon>
        <taxon>Candidatus Methanoperedentaceae</taxon>
        <taxon>Candidatus Methanoperedens</taxon>
    </lineage>
</organism>
<name>A0A0N8KQW6_9EURY</name>
<dbReference type="InterPro" id="IPR028366">
    <property type="entry name" value="PhoU"/>
</dbReference>
<dbReference type="Gene3D" id="1.20.58.220">
    <property type="entry name" value="Phosphate transport system protein phou homolog 2, domain 2"/>
    <property type="match status" value="1"/>
</dbReference>
<gene>
    <name evidence="2" type="ORF">MPEBLZ_02157</name>
</gene>
<dbReference type="EMBL" id="LKCM01000164">
    <property type="protein sequence ID" value="KPQ43282.1"/>
    <property type="molecule type" value="Genomic_DNA"/>
</dbReference>
<evidence type="ECO:0000313" key="2">
    <source>
        <dbReference type="EMBL" id="KPQ43282.1"/>
    </source>
</evidence>
<reference evidence="2 3" key="1">
    <citation type="submission" date="2015-09" db="EMBL/GenBank/DDBJ databases">
        <title>A metagenomics-based metabolic model of nitrate-dependent anaerobic oxidation of methane by Methanoperedens-like archaea.</title>
        <authorList>
            <person name="Arshad A."/>
            <person name="Speth D.R."/>
            <person name="De Graaf R.M."/>
            <person name="Op Den Camp H.J."/>
            <person name="Jetten M.S."/>
            <person name="Welte C.U."/>
        </authorList>
    </citation>
    <scope>NUCLEOTIDE SEQUENCE [LARGE SCALE GENOMIC DNA]</scope>
</reference>
<accession>A0A0N8KQW6</accession>
<evidence type="ECO:0000259" key="1">
    <source>
        <dbReference type="SMART" id="SM00966"/>
    </source>
</evidence>
<dbReference type="InterPro" id="IPR026022">
    <property type="entry name" value="PhoU_dom"/>
</dbReference>
<dbReference type="GO" id="GO:0003677">
    <property type="term" value="F:DNA binding"/>
    <property type="evidence" value="ECO:0007669"/>
    <property type="project" value="InterPro"/>
</dbReference>
<dbReference type="Pfam" id="PF01895">
    <property type="entry name" value="PhoU"/>
    <property type="match status" value="1"/>
</dbReference>